<feature type="domain" description="C3H1-type" evidence="8">
    <location>
        <begin position="1"/>
        <end position="28"/>
    </location>
</feature>
<keyword evidence="4 6" id="KW-0862">Zinc</keyword>
<evidence type="ECO:0000256" key="6">
    <source>
        <dbReference type="PROSITE-ProRule" id="PRU00723"/>
    </source>
</evidence>
<dbReference type="InterPro" id="IPR036855">
    <property type="entry name" value="Znf_CCCH_sf"/>
</dbReference>
<protein>
    <recommendedName>
        <fullName evidence="8">C3H1-type domain-containing protein</fullName>
    </recommendedName>
</protein>
<dbReference type="PANTHER" id="PTHR46527:SF1">
    <property type="entry name" value="NUCLEOPORIN NUP42"/>
    <property type="match status" value="1"/>
</dbReference>
<comment type="subcellular location">
    <subcellularLocation>
        <location evidence="1">Nucleus</location>
    </subcellularLocation>
</comment>
<dbReference type="OrthoDB" id="250836at2759"/>
<reference evidence="9 10" key="1">
    <citation type="journal article" date="2020" name="IScience">
        <title>Genome Sequencing of the Endangered Kingdonia uniflora (Circaeasteraceae, Ranunculales) Reveals Potential Mechanisms of Evolutionary Specialization.</title>
        <authorList>
            <person name="Sun Y."/>
            <person name="Deng T."/>
            <person name="Zhang A."/>
            <person name="Moore M.J."/>
            <person name="Landis J.B."/>
            <person name="Lin N."/>
            <person name="Zhang H."/>
            <person name="Zhang X."/>
            <person name="Huang J."/>
            <person name="Zhang X."/>
            <person name="Sun H."/>
            <person name="Wang H."/>
        </authorList>
    </citation>
    <scope>NUCLEOTIDE SEQUENCE [LARGE SCALE GENOMIC DNA]</scope>
    <source>
        <strain evidence="9">TB1705</strain>
        <tissue evidence="9">Leaf</tissue>
    </source>
</reference>
<evidence type="ECO:0000313" key="10">
    <source>
        <dbReference type="Proteomes" id="UP000541444"/>
    </source>
</evidence>
<feature type="compositionally biased region" description="Low complexity" evidence="7">
    <location>
        <begin position="96"/>
        <end position="109"/>
    </location>
</feature>
<dbReference type="GO" id="GO:0008270">
    <property type="term" value="F:zinc ion binding"/>
    <property type="evidence" value="ECO:0007669"/>
    <property type="project" value="UniProtKB-KW"/>
</dbReference>
<comment type="caution">
    <text evidence="9">The sequence shown here is derived from an EMBL/GenBank/DDBJ whole genome shotgun (WGS) entry which is preliminary data.</text>
</comment>
<dbReference type="Pfam" id="PF18345">
    <property type="entry name" value="zf_CCCH_4"/>
    <property type="match status" value="1"/>
</dbReference>
<feature type="compositionally biased region" description="Polar residues" evidence="7">
    <location>
        <begin position="202"/>
        <end position="212"/>
    </location>
</feature>
<dbReference type="Proteomes" id="UP000541444">
    <property type="component" value="Unassembled WGS sequence"/>
</dbReference>
<name>A0A7J7LC27_9MAGN</name>
<feature type="region of interest" description="Disordered" evidence="7">
    <location>
        <begin position="198"/>
        <end position="260"/>
    </location>
</feature>
<feature type="compositionally biased region" description="Polar residues" evidence="7">
    <location>
        <begin position="32"/>
        <end position="53"/>
    </location>
</feature>
<feature type="region of interest" description="Disordered" evidence="7">
    <location>
        <begin position="32"/>
        <end position="63"/>
    </location>
</feature>
<dbReference type="PROSITE" id="PS50103">
    <property type="entry name" value="ZF_C3H1"/>
    <property type="match status" value="1"/>
</dbReference>
<gene>
    <name evidence="9" type="ORF">GIB67_028944</name>
</gene>
<accession>A0A7J7LC27</accession>
<feature type="region of interest" description="Disordered" evidence="7">
    <location>
        <begin position="87"/>
        <end position="113"/>
    </location>
</feature>
<dbReference type="GO" id="GO:0005634">
    <property type="term" value="C:nucleus"/>
    <property type="evidence" value="ECO:0007669"/>
    <property type="project" value="UniProtKB-SubCell"/>
</dbReference>
<evidence type="ECO:0000256" key="5">
    <source>
        <dbReference type="ARBA" id="ARBA00023242"/>
    </source>
</evidence>
<dbReference type="PANTHER" id="PTHR46527">
    <property type="entry name" value="NUCLEOPORIN-LIKE PROTEIN 2"/>
    <property type="match status" value="1"/>
</dbReference>
<dbReference type="InterPro" id="IPR051767">
    <property type="entry name" value="Nucleoporin_NUP42"/>
</dbReference>
<feature type="compositionally biased region" description="Low complexity" evidence="7">
    <location>
        <begin position="54"/>
        <end position="63"/>
    </location>
</feature>
<dbReference type="InterPro" id="IPR000571">
    <property type="entry name" value="Znf_CCCH"/>
</dbReference>
<keyword evidence="10" id="KW-1185">Reference proteome</keyword>
<keyword evidence="3 6" id="KW-0863">Zinc-finger</keyword>
<proteinExistence type="predicted"/>
<evidence type="ECO:0000259" key="8">
    <source>
        <dbReference type="PROSITE" id="PS50103"/>
    </source>
</evidence>
<dbReference type="SUPFAM" id="SSF90229">
    <property type="entry name" value="CCCH zinc finger"/>
    <property type="match status" value="1"/>
</dbReference>
<keyword evidence="2 6" id="KW-0479">Metal-binding</keyword>
<feature type="compositionally biased region" description="Polar residues" evidence="7">
    <location>
        <begin position="219"/>
        <end position="260"/>
    </location>
</feature>
<evidence type="ECO:0000256" key="4">
    <source>
        <dbReference type="ARBA" id="ARBA00022833"/>
    </source>
</evidence>
<evidence type="ECO:0000256" key="3">
    <source>
        <dbReference type="ARBA" id="ARBA00022771"/>
    </source>
</evidence>
<dbReference type="Gene3D" id="2.30.30.1190">
    <property type="match status" value="1"/>
</dbReference>
<organism evidence="9 10">
    <name type="scientific">Kingdonia uniflora</name>
    <dbReference type="NCBI Taxonomy" id="39325"/>
    <lineage>
        <taxon>Eukaryota</taxon>
        <taxon>Viridiplantae</taxon>
        <taxon>Streptophyta</taxon>
        <taxon>Embryophyta</taxon>
        <taxon>Tracheophyta</taxon>
        <taxon>Spermatophyta</taxon>
        <taxon>Magnoliopsida</taxon>
        <taxon>Ranunculales</taxon>
        <taxon>Circaeasteraceae</taxon>
        <taxon>Kingdonia</taxon>
    </lineage>
</organism>
<evidence type="ECO:0000256" key="2">
    <source>
        <dbReference type="ARBA" id="ARBA00022723"/>
    </source>
</evidence>
<keyword evidence="5" id="KW-0539">Nucleus</keyword>
<dbReference type="SMART" id="SM00356">
    <property type="entry name" value="ZnF_C3H1"/>
    <property type="match status" value="1"/>
</dbReference>
<sequence>MSGKQACKFYLRGYCQYGEKCRYSHATQQQPKTNPFGFGQNNSHFQNRTQQQQNSSGGNRFGVFNNFNSNGSSNVDSKHQKPFENKWSRFSPIPASNSSQTRQSDSQSQVATHNCADRESCKKQIIEDFEHERPLWKLTCYAHWKHLSCDIVGDVSYEELRAAAYDSAKQGLSLQSIIQGGCSHVIYVRFNKGGKSARVTPSLGNNGTNTGVSVRHGQTAPSNTNFGQPSPFQFPSQNTTSNNNFVKPSTFQVSSQTPNSFGTSNMSFGTQGFLGSHHQPTQTQGNAFSLNFGNSVTNTNNQFPVPMTPQFPINANNQSTVLSISMDNKQPEGDMSIWLKENWDDGEIPEGEPPSIYC</sequence>
<evidence type="ECO:0000256" key="7">
    <source>
        <dbReference type="SAM" id="MobiDB-lite"/>
    </source>
</evidence>
<evidence type="ECO:0000313" key="9">
    <source>
        <dbReference type="EMBL" id="KAF6140138.1"/>
    </source>
</evidence>
<feature type="zinc finger region" description="C3H1-type" evidence="6">
    <location>
        <begin position="1"/>
        <end position="28"/>
    </location>
</feature>
<evidence type="ECO:0000256" key="1">
    <source>
        <dbReference type="ARBA" id="ARBA00004123"/>
    </source>
</evidence>
<dbReference type="AlphaFoldDB" id="A0A7J7LC27"/>
<dbReference type="EMBL" id="JACGCM010002399">
    <property type="protein sequence ID" value="KAF6140138.1"/>
    <property type="molecule type" value="Genomic_DNA"/>
</dbReference>